<comment type="caution">
    <text evidence="1">The sequence shown here is derived from an EMBL/GenBank/DDBJ whole genome shotgun (WGS) entry which is preliminary data.</text>
</comment>
<accession>A0A4Q8LEZ2</accession>
<dbReference type="AlphaFoldDB" id="A0A4Q8LEZ2"/>
<dbReference type="Proteomes" id="UP000292627">
    <property type="component" value="Unassembled WGS sequence"/>
</dbReference>
<dbReference type="GO" id="GO:0016301">
    <property type="term" value="F:kinase activity"/>
    <property type="evidence" value="ECO:0007669"/>
    <property type="project" value="UniProtKB-KW"/>
</dbReference>
<sequence length="270" mass="29908">MVAAALRSARALPQAVPVWGLSALQGTGKSTLAAQLAHAARQQGLRSAVLSLDDFYLTRAARRALARQVHPLLVTRGPPGTHDLPLALHTLQALREGRPVALPRFDKLADDRVAESAWPRVDGPVDLVIFEGWCLGTPAQAEAALVAPINALERDEDRDGTWRSHCNAALARDYPALWRTCDTLWFLQPPGFEYVVDWRWQAEEGLKAEKGLKAEQSLQAEHPGRAAMTRPQLERFVQHYERVSRQALRTLPTLADHVVRVDAQRRVIAG</sequence>
<evidence type="ECO:0000313" key="1">
    <source>
        <dbReference type="EMBL" id="TAA27175.1"/>
    </source>
</evidence>
<dbReference type="EMBL" id="SHMC01000002">
    <property type="protein sequence ID" value="TAA27175.1"/>
    <property type="molecule type" value="Genomic_DNA"/>
</dbReference>
<dbReference type="Gene3D" id="3.40.50.300">
    <property type="entry name" value="P-loop containing nucleotide triphosphate hydrolases"/>
    <property type="match status" value="1"/>
</dbReference>
<keyword evidence="1" id="KW-0808">Transferase</keyword>
<dbReference type="InterPro" id="IPR027417">
    <property type="entry name" value="P-loop_NTPase"/>
</dbReference>
<dbReference type="OrthoDB" id="455474at2"/>
<dbReference type="SUPFAM" id="SSF52540">
    <property type="entry name" value="P-loop containing nucleoside triphosphate hydrolases"/>
    <property type="match status" value="1"/>
</dbReference>
<proteinExistence type="predicted"/>
<keyword evidence="1" id="KW-0418">Kinase</keyword>
<dbReference type="PANTHER" id="PTHR10285">
    <property type="entry name" value="URIDINE KINASE"/>
    <property type="match status" value="1"/>
</dbReference>
<reference evidence="1 2" key="1">
    <citation type="submission" date="2019-02" db="EMBL/GenBank/DDBJ databases">
        <title>WGS of Pseudoxanthomonas species novum from clinical isolates.</title>
        <authorList>
            <person name="Bernier A.-M."/>
            <person name="Bernard K."/>
            <person name="Vachon A."/>
        </authorList>
    </citation>
    <scope>NUCLEOTIDE SEQUENCE [LARGE SCALE GENOMIC DNA]</scope>
    <source>
        <strain evidence="1 2">NML171200</strain>
    </source>
</reference>
<protein>
    <submittedName>
        <fullName evidence="1">Kinase</fullName>
    </submittedName>
</protein>
<gene>
    <name evidence="1" type="ORF">EA660_07660</name>
</gene>
<evidence type="ECO:0000313" key="2">
    <source>
        <dbReference type="Proteomes" id="UP000292627"/>
    </source>
</evidence>
<organism evidence="1 2">
    <name type="scientific">Pseudoxanthomonas winnipegensis</name>
    <dbReference type="NCBI Taxonomy" id="2480810"/>
    <lineage>
        <taxon>Bacteria</taxon>
        <taxon>Pseudomonadati</taxon>
        <taxon>Pseudomonadota</taxon>
        <taxon>Gammaproteobacteria</taxon>
        <taxon>Lysobacterales</taxon>
        <taxon>Lysobacteraceae</taxon>
        <taxon>Pseudoxanthomonas</taxon>
    </lineage>
</organism>
<name>A0A4Q8LEZ2_9GAMM</name>